<dbReference type="GO" id="GO:0038203">
    <property type="term" value="P:TORC2 signaling"/>
    <property type="evidence" value="ECO:0007669"/>
    <property type="project" value="TreeGrafter"/>
</dbReference>
<dbReference type="InterPro" id="IPR056385">
    <property type="entry name" value="UBL_AVO1/Sin1"/>
</dbReference>
<dbReference type="InterPro" id="IPR008828">
    <property type="entry name" value="Sin1/Avo1"/>
</dbReference>
<feature type="compositionally biased region" description="Low complexity" evidence="2">
    <location>
        <begin position="196"/>
        <end position="205"/>
    </location>
</feature>
<dbReference type="Gene3D" id="3.10.20.90">
    <property type="entry name" value="Phosphatidylinositol 3-kinase Catalytic Subunit, Chain A, domain 1"/>
    <property type="match status" value="1"/>
</dbReference>
<name>A0A4P9WNE8_9FUNG</name>
<protein>
    <submittedName>
        <fullName evidence="6">Stress-activated map kinase interacting protein 1-domain-containing protein</fullName>
    </submittedName>
</protein>
<sequence length="724" mass="79533">MSLITDADYLIYKLRTSLLKTQESLVERIVTLPSKFDSDYIVPIAPPSKETSSPVVAAGYLTSNVALPRKLSMRGMLVSADTESSVEEPPKRAPLRPLGAAGTVSGDPRIPRSHSAASKKKRGERPLSLQAPPANAPPTDRADTSSEEELDHERRLAQIEMLKQRLQQAQQVLQVPAGDQMPPVGDAVSKLEDRPAAAGGASSASKQRTASQSQSAPVTREGSRRRPPRRPAASRLKEDDFFTRSEGQSGETSQHSSLPNSLKQSMQQVDQEEADGFEDDGYSEDGSEESMHVEDQLNPDDTNASASPLEGVSDFSTVPESGASEQGQRSKRSSRVDARDSKGASSLRSGDVADGEQGLSENLDAASDFFAKQEIPRIAAGAALKADTEVVTEKDQKKPVSALSACIQHKSGDDNPFALDYSFFSGKGDSDAIRLKIFFPMSENPSEPLLISVKRDATVEEVVGYAMYEYFNESREPAVPEHLRDIVNWNMRIVEDDGEIDEDFPALDRSRRIQKFSFDKFAICEATPGQVRDNESTRKPAPAQAQNSAVTPPATVSTSAAGGGTSGPTYFLKVHLYSTLEVKQTTTIQMPTTIPLGEVFEQICRKRKYDPSKYVFKMADTKTDVPLDKTVEQLKQYEFCVLKKAGGGAGDIFLRPPDEQKDHVLEQPRFIEPDKYSSMFKQYKVSHKHLMGRHERLLTIDGDHIHVMPAENKNFFDIMKTMGG</sequence>
<dbReference type="InterPro" id="IPR031567">
    <property type="entry name" value="CRIM_dom"/>
</dbReference>
<evidence type="ECO:0000256" key="2">
    <source>
        <dbReference type="SAM" id="MobiDB-lite"/>
    </source>
</evidence>
<dbReference type="Gene3D" id="2.30.29.30">
    <property type="entry name" value="Pleckstrin-homology domain (PH domain)/Phosphotyrosine-binding domain (PTB)"/>
    <property type="match status" value="1"/>
</dbReference>
<dbReference type="EMBL" id="KZ993885">
    <property type="protein sequence ID" value="RKO94474.1"/>
    <property type="molecule type" value="Genomic_DNA"/>
</dbReference>
<reference evidence="7" key="1">
    <citation type="journal article" date="2018" name="Nat. Microbiol.">
        <title>Leveraging single-cell genomics to expand the fungal tree of life.</title>
        <authorList>
            <person name="Ahrendt S.R."/>
            <person name="Quandt C.A."/>
            <person name="Ciobanu D."/>
            <person name="Clum A."/>
            <person name="Salamov A."/>
            <person name="Andreopoulos B."/>
            <person name="Cheng J.F."/>
            <person name="Woyke T."/>
            <person name="Pelin A."/>
            <person name="Henrissat B."/>
            <person name="Reynolds N.K."/>
            <person name="Benny G.L."/>
            <person name="Smith M.E."/>
            <person name="James T.Y."/>
            <person name="Grigoriev I.V."/>
        </authorList>
    </citation>
    <scope>NUCLEOTIDE SEQUENCE [LARGE SCALE GENOMIC DNA]</scope>
</reference>
<feature type="compositionally biased region" description="Polar residues" evidence="2">
    <location>
        <begin position="314"/>
        <end position="327"/>
    </location>
</feature>
<dbReference type="Pfam" id="PF16978">
    <property type="entry name" value="CRIM"/>
    <property type="match status" value="1"/>
</dbReference>
<evidence type="ECO:0000313" key="7">
    <source>
        <dbReference type="Proteomes" id="UP000269721"/>
    </source>
</evidence>
<dbReference type="GO" id="GO:0005546">
    <property type="term" value="F:phosphatidylinositol-4,5-bisphosphate binding"/>
    <property type="evidence" value="ECO:0007669"/>
    <property type="project" value="TreeGrafter"/>
</dbReference>
<dbReference type="PANTHER" id="PTHR13335">
    <property type="entry name" value="TARGET OF RAPAMYCIN COMPLEX 2 SUBUNIT MAPKAP1"/>
    <property type="match status" value="1"/>
</dbReference>
<dbReference type="GO" id="GO:0005886">
    <property type="term" value="C:plasma membrane"/>
    <property type="evidence" value="ECO:0007669"/>
    <property type="project" value="TreeGrafter"/>
</dbReference>
<dbReference type="PANTHER" id="PTHR13335:SF1">
    <property type="entry name" value="TARGET OF RAPAMYCIN COMPLEX 2 SUBUNIT MAPKAP1"/>
    <property type="match status" value="1"/>
</dbReference>
<feature type="region of interest" description="Disordered" evidence="2">
    <location>
        <begin position="173"/>
        <end position="357"/>
    </location>
</feature>
<proteinExistence type="inferred from homology"/>
<accession>A0A4P9WNE8</accession>
<dbReference type="Pfam" id="PF16979">
    <property type="entry name" value="SIN1_PH"/>
    <property type="match status" value="1"/>
</dbReference>
<dbReference type="GO" id="GO:0005737">
    <property type="term" value="C:cytoplasm"/>
    <property type="evidence" value="ECO:0007669"/>
    <property type="project" value="TreeGrafter"/>
</dbReference>
<dbReference type="OrthoDB" id="241990at2759"/>
<organism evidence="6 7">
    <name type="scientific">Blyttiomyces helicus</name>
    <dbReference type="NCBI Taxonomy" id="388810"/>
    <lineage>
        <taxon>Eukaryota</taxon>
        <taxon>Fungi</taxon>
        <taxon>Fungi incertae sedis</taxon>
        <taxon>Chytridiomycota</taxon>
        <taxon>Chytridiomycota incertae sedis</taxon>
        <taxon>Chytridiomycetes</taxon>
        <taxon>Chytridiomycetes incertae sedis</taxon>
        <taxon>Blyttiomyces</taxon>
    </lineage>
</organism>
<dbReference type="InterPro" id="IPR031313">
    <property type="entry name" value="Sin1_PH_dom"/>
</dbReference>
<keyword evidence="6" id="KW-0418">Kinase</keyword>
<gene>
    <name evidence="6" type="ORF">BDK51DRAFT_26585</name>
</gene>
<feature type="domain" description="SIN1-type PH" evidence="4">
    <location>
        <begin position="679"/>
        <end position="714"/>
    </location>
</feature>
<evidence type="ECO:0000313" key="6">
    <source>
        <dbReference type="EMBL" id="RKO94474.1"/>
    </source>
</evidence>
<dbReference type="Proteomes" id="UP000269721">
    <property type="component" value="Unassembled WGS sequence"/>
</dbReference>
<feature type="compositionally biased region" description="Acidic residues" evidence="2">
    <location>
        <begin position="270"/>
        <end position="288"/>
    </location>
</feature>
<keyword evidence="6" id="KW-0808">Transferase</keyword>
<feature type="domain" description="CRIM" evidence="3">
    <location>
        <begin position="401"/>
        <end position="535"/>
    </location>
</feature>
<feature type="region of interest" description="Disordered" evidence="2">
    <location>
        <begin position="81"/>
        <end position="155"/>
    </location>
</feature>
<dbReference type="InterPro" id="IPR011993">
    <property type="entry name" value="PH-like_dom_sf"/>
</dbReference>
<dbReference type="GO" id="GO:0031932">
    <property type="term" value="C:TORC2 complex"/>
    <property type="evidence" value="ECO:0007669"/>
    <property type="project" value="InterPro"/>
</dbReference>
<evidence type="ECO:0000259" key="4">
    <source>
        <dbReference type="Pfam" id="PF16979"/>
    </source>
</evidence>
<dbReference type="GO" id="GO:0016301">
    <property type="term" value="F:kinase activity"/>
    <property type="evidence" value="ECO:0007669"/>
    <property type="project" value="UniProtKB-KW"/>
</dbReference>
<feature type="region of interest" description="Disordered" evidence="2">
    <location>
        <begin position="529"/>
        <end position="562"/>
    </location>
</feature>
<keyword evidence="7" id="KW-1185">Reference proteome</keyword>
<evidence type="ECO:0000256" key="1">
    <source>
        <dbReference type="ARBA" id="ARBA00009407"/>
    </source>
</evidence>
<dbReference type="AlphaFoldDB" id="A0A4P9WNE8"/>
<evidence type="ECO:0000259" key="3">
    <source>
        <dbReference type="Pfam" id="PF16978"/>
    </source>
</evidence>
<feature type="domain" description="AVO1/Sin1 ubiquitin-like" evidence="5">
    <location>
        <begin position="572"/>
        <end position="635"/>
    </location>
</feature>
<feature type="compositionally biased region" description="Polar residues" evidence="2">
    <location>
        <begin position="206"/>
        <end position="217"/>
    </location>
</feature>
<comment type="similarity">
    <text evidence="1">Belongs to the SIN1 family.</text>
</comment>
<feature type="compositionally biased region" description="Polar residues" evidence="2">
    <location>
        <begin position="245"/>
        <end position="269"/>
    </location>
</feature>
<dbReference type="Pfam" id="PF23164">
    <property type="entry name" value="UBL_AVO1"/>
    <property type="match status" value="1"/>
</dbReference>
<evidence type="ECO:0000259" key="5">
    <source>
        <dbReference type="Pfam" id="PF23164"/>
    </source>
</evidence>